<feature type="binding site" evidence="7">
    <location>
        <begin position="15"/>
        <end position="16"/>
    </location>
    <ligand>
        <name>substrate</name>
    </ligand>
</feature>
<protein>
    <recommendedName>
        <fullName evidence="2 7">Glutamate racemase</fullName>
        <ecNumber evidence="2 7">5.1.1.3</ecNumber>
    </recommendedName>
</protein>
<feature type="binding site" evidence="7">
    <location>
        <begin position="194"/>
        <end position="195"/>
    </location>
    <ligand>
        <name>substrate</name>
    </ligand>
</feature>
<dbReference type="PROSITE" id="PS00923">
    <property type="entry name" value="ASP_GLU_RACEMASE_1"/>
    <property type="match status" value="1"/>
</dbReference>
<dbReference type="SUPFAM" id="SSF53681">
    <property type="entry name" value="Aspartate/glutamate racemase"/>
    <property type="match status" value="2"/>
</dbReference>
<dbReference type="Proteomes" id="UP000094487">
    <property type="component" value="Unassembled WGS sequence"/>
</dbReference>
<name>A0A1E3LSC9_9SPHN</name>
<dbReference type="InterPro" id="IPR018187">
    <property type="entry name" value="Asp/Glu_racemase_AS_1"/>
</dbReference>
<dbReference type="GO" id="GO:0071555">
    <property type="term" value="P:cell wall organization"/>
    <property type="evidence" value="ECO:0007669"/>
    <property type="project" value="UniProtKB-KW"/>
</dbReference>
<evidence type="ECO:0000256" key="1">
    <source>
        <dbReference type="ARBA" id="ARBA00001602"/>
    </source>
</evidence>
<evidence type="ECO:0000313" key="9">
    <source>
        <dbReference type="Proteomes" id="UP000094487"/>
    </source>
</evidence>
<keyword evidence="9" id="KW-1185">Reference proteome</keyword>
<dbReference type="STRING" id="1888892.BFL28_07855"/>
<evidence type="ECO:0000256" key="4">
    <source>
        <dbReference type="ARBA" id="ARBA00022984"/>
    </source>
</evidence>
<evidence type="ECO:0000256" key="6">
    <source>
        <dbReference type="ARBA" id="ARBA00023316"/>
    </source>
</evidence>
<comment type="function">
    <text evidence="7">Provides the (R)-glutamate required for cell wall biosynthesis.</text>
</comment>
<sequence length="269" mass="28119">MHGTGADTRPVLFFDSGVGGLSVLAPTRALLPQAPLVYAADSAGYPYGTRSEAEIAARVPALLGRLAERYRPRLIVIACNTASTIALPHVRAALDIPIVGTVPAIKPAALLSRTRTIGVLGTRATVRQPYVDRLAAEFAADCTILRHGSAELVDLAEAALRGDAPDLAAYRAVLDGLFDQPGGAAIDVIVNACTHFPLVEAELAAASPHPVTFVDGGPGIARRVAHLTRDDSWPATPKAGIAVFTRLDASTEPLRPALARHGLTQLEAL</sequence>
<comment type="catalytic activity">
    <reaction evidence="1 7">
        <text>L-glutamate = D-glutamate</text>
        <dbReference type="Rhea" id="RHEA:12813"/>
        <dbReference type="ChEBI" id="CHEBI:29985"/>
        <dbReference type="ChEBI" id="CHEBI:29986"/>
        <dbReference type="EC" id="5.1.1.3"/>
    </reaction>
</comment>
<dbReference type="HAMAP" id="MF_00258">
    <property type="entry name" value="Glu_racemase"/>
    <property type="match status" value="1"/>
</dbReference>
<evidence type="ECO:0000256" key="3">
    <source>
        <dbReference type="ARBA" id="ARBA00022960"/>
    </source>
</evidence>
<keyword evidence="3 7" id="KW-0133">Cell shape</keyword>
<dbReference type="UniPathway" id="UPA00219"/>
<dbReference type="GO" id="GO:0009252">
    <property type="term" value="P:peptidoglycan biosynthetic process"/>
    <property type="evidence" value="ECO:0007669"/>
    <property type="project" value="UniProtKB-UniRule"/>
</dbReference>
<dbReference type="PROSITE" id="PS00924">
    <property type="entry name" value="ASP_GLU_RACEMASE_2"/>
    <property type="match status" value="1"/>
</dbReference>
<evidence type="ECO:0000313" key="8">
    <source>
        <dbReference type="EMBL" id="ODP36095.1"/>
    </source>
</evidence>
<evidence type="ECO:0000256" key="7">
    <source>
        <dbReference type="HAMAP-Rule" id="MF_00258"/>
    </source>
</evidence>
<dbReference type="AlphaFoldDB" id="A0A1E3LSC9"/>
<proteinExistence type="inferred from homology"/>
<keyword evidence="6 7" id="KW-0961">Cell wall biogenesis/degradation</keyword>
<organism evidence="8 9">
    <name type="scientific">Sphingomonas turrisvirgatae</name>
    <dbReference type="NCBI Taxonomy" id="1888892"/>
    <lineage>
        <taxon>Bacteria</taxon>
        <taxon>Pseudomonadati</taxon>
        <taxon>Pseudomonadota</taxon>
        <taxon>Alphaproteobacteria</taxon>
        <taxon>Sphingomonadales</taxon>
        <taxon>Sphingomonadaceae</taxon>
        <taxon>Sphingomonas</taxon>
    </lineage>
</organism>
<dbReference type="InterPro" id="IPR033134">
    <property type="entry name" value="Asp/Glu_racemase_AS_2"/>
</dbReference>
<dbReference type="Gene3D" id="3.40.50.1860">
    <property type="match status" value="2"/>
</dbReference>
<keyword evidence="5 7" id="KW-0413">Isomerase</keyword>
<dbReference type="PANTHER" id="PTHR21198">
    <property type="entry name" value="GLUTAMATE RACEMASE"/>
    <property type="match status" value="1"/>
</dbReference>
<dbReference type="InterPro" id="IPR015942">
    <property type="entry name" value="Asp/Glu/hydantoin_racemase"/>
</dbReference>
<dbReference type="EC" id="5.1.1.3" evidence="2 7"/>
<dbReference type="GO" id="GO:0008881">
    <property type="term" value="F:glutamate racemase activity"/>
    <property type="evidence" value="ECO:0007669"/>
    <property type="project" value="UniProtKB-UniRule"/>
</dbReference>
<comment type="pathway">
    <text evidence="7">Cell wall biogenesis; peptidoglycan biosynthesis.</text>
</comment>
<dbReference type="OrthoDB" id="9801055at2"/>
<comment type="similarity">
    <text evidence="7">Belongs to the aspartate/glutamate racemases family.</text>
</comment>
<keyword evidence="4 7" id="KW-0573">Peptidoglycan synthesis</keyword>
<feature type="binding site" evidence="7">
    <location>
        <begin position="80"/>
        <end position="81"/>
    </location>
    <ligand>
        <name>substrate</name>
    </ligand>
</feature>
<gene>
    <name evidence="7" type="primary">murI</name>
    <name evidence="8" type="ORF">BFL28_07855</name>
</gene>
<evidence type="ECO:0000256" key="2">
    <source>
        <dbReference type="ARBA" id="ARBA00013090"/>
    </source>
</evidence>
<dbReference type="Pfam" id="PF01177">
    <property type="entry name" value="Asp_Glu_race"/>
    <property type="match status" value="1"/>
</dbReference>
<feature type="active site" description="Proton donor/acceptor" evidence="7">
    <location>
        <position position="193"/>
    </location>
</feature>
<feature type="binding site" evidence="7">
    <location>
        <begin position="47"/>
        <end position="48"/>
    </location>
    <ligand>
        <name>substrate</name>
    </ligand>
</feature>
<dbReference type="InterPro" id="IPR004391">
    <property type="entry name" value="Glu_race"/>
</dbReference>
<feature type="active site" description="Proton donor/acceptor" evidence="7">
    <location>
        <position position="79"/>
    </location>
</feature>
<dbReference type="GO" id="GO:0008360">
    <property type="term" value="P:regulation of cell shape"/>
    <property type="evidence" value="ECO:0007669"/>
    <property type="project" value="UniProtKB-KW"/>
</dbReference>
<accession>A0A1E3LSC9</accession>
<dbReference type="NCBIfam" id="TIGR00067">
    <property type="entry name" value="glut_race"/>
    <property type="match status" value="1"/>
</dbReference>
<comment type="caution">
    <text evidence="8">The sequence shown here is derived from an EMBL/GenBank/DDBJ whole genome shotgun (WGS) entry which is preliminary data.</text>
</comment>
<dbReference type="PANTHER" id="PTHR21198:SF2">
    <property type="entry name" value="GLUTAMATE RACEMASE"/>
    <property type="match status" value="1"/>
</dbReference>
<reference evidence="8 9" key="1">
    <citation type="submission" date="2016-08" db="EMBL/GenBank/DDBJ databases">
        <title>Draft genome of the agarase producing Sphingomonas sp. MCT13.</title>
        <authorList>
            <person name="D'Andrea M.M."/>
            <person name="Rossolini G.M."/>
            <person name="Thaller M.C."/>
        </authorList>
    </citation>
    <scope>NUCLEOTIDE SEQUENCE [LARGE SCALE GENOMIC DNA]</scope>
    <source>
        <strain evidence="8 9">MCT13</strain>
    </source>
</reference>
<dbReference type="EMBL" id="MDDS01000086">
    <property type="protein sequence ID" value="ODP36095.1"/>
    <property type="molecule type" value="Genomic_DNA"/>
</dbReference>
<evidence type="ECO:0000256" key="5">
    <source>
        <dbReference type="ARBA" id="ARBA00023235"/>
    </source>
</evidence>
<dbReference type="InterPro" id="IPR001920">
    <property type="entry name" value="Asp/Glu_race"/>
</dbReference>